<dbReference type="AlphaFoldDB" id="A0A256LHN0"/>
<protein>
    <submittedName>
        <fullName evidence="2">Uncharacterized protein</fullName>
    </submittedName>
</protein>
<keyword evidence="1" id="KW-1133">Transmembrane helix</keyword>
<gene>
    <name evidence="2" type="ORF">CBF70_03400</name>
</gene>
<evidence type="ECO:0000256" key="1">
    <source>
        <dbReference type="SAM" id="Phobius"/>
    </source>
</evidence>
<keyword evidence="1" id="KW-0472">Membrane</keyword>
<evidence type="ECO:0000313" key="2">
    <source>
        <dbReference type="EMBL" id="OYR92077.1"/>
    </source>
</evidence>
<dbReference type="Proteomes" id="UP000215828">
    <property type="component" value="Unassembled WGS sequence"/>
</dbReference>
<dbReference type="RefSeq" id="WP_218827128.1">
    <property type="nucleotide sequence ID" value="NZ_NGNX01000011.1"/>
</dbReference>
<reference evidence="2 3" key="1">
    <citation type="submission" date="2017-04" db="EMBL/GenBank/DDBJ databases">
        <authorList>
            <person name="Afonso C.L."/>
            <person name="Miller P.J."/>
            <person name="Scott M.A."/>
            <person name="Spackman E."/>
            <person name="Goraichik I."/>
            <person name="Dimitrov K.M."/>
            <person name="Suarez D.L."/>
            <person name="Swayne D.E."/>
        </authorList>
    </citation>
    <scope>NUCLEOTIDE SEQUENCE [LARGE SCALE GENOMIC DNA]</scope>
    <source>
        <strain evidence="2 3">609q</strain>
    </source>
</reference>
<sequence length="92" mass="11159">MIFKLDNLKLKDLYSWLVIITLSSFSLYLFTHKYISNNYYILIISGISGFFLIILYLLLMRQQLHYKEDIFNFVFLIFFVIYGIYFKDIDIS</sequence>
<name>A0A256LHN0_9LACO</name>
<accession>A0A256LHN0</accession>
<feature type="transmembrane region" description="Helical" evidence="1">
    <location>
        <begin position="12"/>
        <end position="31"/>
    </location>
</feature>
<comment type="caution">
    <text evidence="2">The sequence shown here is derived from an EMBL/GenBank/DDBJ whole genome shotgun (WGS) entry which is preliminary data.</text>
</comment>
<feature type="transmembrane region" description="Helical" evidence="1">
    <location>
        <begin position="70"/>
        <end position="86"/>
    </location>
</feature>
<evidence type="ECO:0000313" key="3">
    <source>
        <dbReference type="Proteomes" id="UP000215828"/>
    </source>
</evidence>
<feature type="transmembrane region" description="Helical" evidence="1">
    <location>
        <begin position="37"/>
        <end position="58"/>
    </location>
</feature>
<proteinExistence type="predicted"/>
<organism evidence="2 3">
    <name type="scientific">Lactobacillus taiwanensis</name>
    <dbReference type="NCBI Taxonomy" id="508451"/>
    <lineage>
        <taxon>Bacteria</taxon>
        <taxon>Bacillati</taxon>
        <taxon>Bacillota</taxon>
        <taxon>Bacilli</taxon>
        <taxon>Lactobacillales</taxon>
        <taxon>Lactobacillaceae</taxon>
        <taxon>Lactobacillus</taxon>
    </lineage>
</organism>
<feature type="non-terminal residue" evidence="2">
    <location>
        <position position="92"/>
    </location>
</feature>
<reference evidence="2 3" key="2">
    <citation type="submission" date="2017-09" db="EMBL/GenBank/DDBJ databases">
        <title>Tripartite evolution among Lactobacillus johnsonii, Lactobacillus taiwanensis, Lactobacillus reuteri and their rodent host.</title>
        <authorList>
            <person name="Wang T."/>
            <person name="Knowles S."/>
            <person name="Cheng C."/>
        </authorList>
    </citation>
    <scope>NUCLEOTIDE SEQUENCE [LARGE SCALE GENOMIC DNA]</scope>
    <source>
        <strain evidence="2 3">609q</strain>
    </source>
</reference>
<keyword evidence="1" id="KW-0812">Transmembrane</keyword>
<dbReference type="EMBL" id="NGNX01000011">
    <property type="protein sequence ID" value="OYR92077.1"/>
    <property type="molecule type" value="Genomic_DNA"/>
</dbReference>